<dbReference type="Proteomes" id="UP001151478">
    <property type="component" value="Unassembled WGS sequence"/>
</dbReference>
<dbReference type="RefSeq" id="WP_274270315.1">
    <property type="nucleotide sequence ID" value="NZ_JAOSLC020000003.1"/>
</dbReference>
<reference evidence="2" key="1">
    <citation type="submission" date="2023-02" db="EMBL/GenBank/DDBJ databases">
        <title>Polaribacter ponticola sp. nov., isolated from seawater.</title>
        <authorList>
            <person name="Baek J.H."/>
            <person name="Kim J.M."/>
            <person name="Choi D.G."/>
            <person name="Jeon C.O."/>
        </authorList>
    </citation>
    <scope>NUCLEOTIDE SEQUENCE</scope>
    <source>
        <strain evidence="2">MSW5</strain>
    </source>
</reference>
<protein>
    <recommendedName>
        <fullName evidence="4">CPBP family intramembrane metalloprotease</fullName>
    </recommendedName>
</protein>
<keyword evidence="1" id="KW-0472">Membrane</keyword>
<evidence type="ECO:0008006" key="4">
    <source>
        <dbReference type="Google" id="ProtNLM"/>
    </source>
</evidence>
<evidence type="ECO:0000313" key="3">
    <source>
        <dbReference type="Proteomes" id="UP001151478"/>
    </source>
</evidence>
<feature type="transmembrane region" description="Helical" evidence="1">
    <location>
        <begin position="7"/>
        <end position="24"/>
    </location>
</feature>
<evidence type="ECO:0000256" key="1">
    <source>
        <dbReference type="SAM" id="Phobius"/>
    </source>
</evidence>
<organism evidence="2 3">
    <name type="scientific">Polaribacter ponticola</name>
    <dbReference type="NCBI Taxonomy" id="2978475"/>
    <lineage>
        <taxon>Bacteria</taxon>
        <taxon>Pseudomonadati</taxon>
        <taxon>Bacteroidota</taxon>
        <taxon>Flavobacteriia</taxon>
        <taxon>Flavobacteriales</taxon>
        <taxon>Flavobacteriaceae</taxon>
    </lineage>
</organism>
<gene>
    <name evidence="2" type="ORF">N5A56_007925</name>
</gene>
<keyword evidence="3" id="KW-1185">Reference proteome</keyword>
<feature type="transmembrane region" description="Helical" evidence="1">
    <location>
        <begin position="44"/>
        <end position="64"/>
    </location>
</feature>
<keyword evidence="1" id="KW-1133">Transmembrane helix</keyword>
<name>A0ABT5S8C9_9FLAO</name>
<sequence>MDEGTEIALGLHAANNMLAAFLITTDWMVFQTDALFVDTSEPSVTWEMFVPVLVLYPLMLLLFAKKYKWTNWLEKLTGRIDKPVNLTENYRILEDIGAE</sequence>
<keyword evidence="1" id="KW-0812">Transmembrane</keyword>
<accession>A0ABT5S8C9</accession>
<proteinExistence type="predicted"/>
<evidence type="ECO:0000313" key="2">
    <source>
        <dbReference type="EMBL" id="MDD7914350.1"/>
    </source>
</evidence>
<comment type="caution">
    <text evidence="2">The sequence shown here is derived from an EMBL/GenBank/DDBJ whole genome shotgun (WGS) entry which is preliminary data.</text>
</comment>
<dbReference type="EMBL" id="JAOSLC020000003">
    <property type="protein sequence ID" value="MDD7914350.1"/>
    <property type="molecule type" value="Genomic_DNA"/>
</dbReference>